<dbReference type="RefSeq" id="WP_011518207.1">
    <property type="nucleotide sequence ID" value="NZ_CP026544.1"/>
</dbReference>
<name>A0A132HEU4_9BURK</name>
<sequence length="250" mass="27726">MNTDISLSLSAEASARLRADFDAFVKVSTGLDAQFIPPAFDDFLRARLMQQDGPLTERAVMRLLASGEYGWAKKVFDKQLPNALAALMRDAQRFGFGLAVQPDWTPQQRVEHARQWATQILSEAGADAAFTEALAAQISASAVDIRTLEERMKTPAWRVADGLRQRAYDVMYGLQTEQSEALGRSKVGELRVLLGLALEYGSIGAEEAARVLEQVERACPHLFREAPDDVFARLAAWLRRVFSQGALVRQ</sequence>
<evidence type="ECO:0000313" key="2">
    <source>
        <dbReference type="Proteomes" id="UP000253772"/>
    </source>
</evidence>
<dbReference type="AlphaFoldDB" id="A0A132HEU4"/>
<reference evidence="1 2" key="1">
    <citation type="submission" date="2019-03" db="EMBL/GenBank/DDBJ databases">
        <title>Comparative insights into the high quality Complete genome sequence of highly metal resistant Cupriavidus metallidurans strain BS1 isolated from a gold-copper mine.</title>
        <authorList>
            <person name="Mazhar H.S."/>
            <person name="Rensing C."/>
        </authorList>
    </citation>
    <scope>NUCLEOTIDE SEQUENCE [LARGE SCALE GENOMIC DNA]</scope>
    <source>
        <strain evidence="1 2">BS1</strain>
    </source>
</reference>
<proteinExistence type="predicted"/>
<protein>
    <submittedName>
        <fullName evidence="1">DUF4088 family protein</fullName>
    </submittedName>
</protein>
<dbReference type="OrthoDB" id="8717545at2"/>
<evidence type="ECO:0000313" key="1">
    <source>
        <dbReference type="EMBL" id="QBP13588.1"/>
    </source>
</evidence>
<accession>A0A132HEU4</accession>
<dbReference type="OMA" id="ISHGSFQ"/>
<dbReference type="GeneID" id="60826239"/>
<dbReference type="Proteomes" id="UP000253772">
    <property type="component" value="Chromosome c2"/>
</dbReference>
<organism evidence="1 2">
    <name type="scientific">Cupriavidus metallidurans</name>
    <dbReference type="NCBI Taxonomy" id="119219"/>
    <lineage>
        <taxon>Bacteria</taxon>
        <taxon>Pseudomonadati</taxon>
        <taxon>Pseudomonadota</taxon>
        <taxon>Betaproteobacteria</taxon>
        <taxon>Burkholderiales</taxon>
        <taxon>Burkholderiaceae</taxon>
        <taxon>Cupriavidus</taxon>
    </lineage>
</organism>
<gene>
    <name evidence="1" type="ORF">DDF84_028770</name>
</gene>
<dbReference type="Pfam" id="PF13317">
    <property type="entry name" value="DUF4088"/>
    <property type="match status" value="1"/>
</dbReference>
<dbReference type="InterPro" id="IPR025146">
    <property type="entry name" value="DUF4088"/>
</dbReference>
<dbReference type="EMBL" id="CP037901">
    <property type="protein sequence ID" value="QBP13588.1"/>
    <property type="molecule type" value="Genomic_DNA"/>
</dbReference>